<dbReference type="GeneID" id="25406763"/>
<name>A0A3G1A813_9CREN</name>
<reference evidence="2" key="1">
    <citation type="book" date="2010" name="EXTREMOPHILES" publisher="0:0-0">
        <title>Complete genome sequences of ten hyperthermophilic archaea reveal their metabolic capabilities and possible ecological roles.</title>
        <editorList>
            <person name="?"/>
        </editorList>
        <authorList>
            <person name="Ravin N.V."/>
            <person name="Mardanov A.V."/>
            <person name="Bonch-Osmolovskaya E.A."/>
            <person name="Skryabin K.G."/>
        </authorList>
    </citation>
    <scope>NUCLEOTIDE SEQUENCE [LARGE SCALE GENOMIC DNA]</scope>
    <source>
        <strain evidence="2">1505</strain>
    </source>
</reference>
<sequence length="168" mass="19190">MSNVSELVEKISGAVPGFTGYKANTFFQDDKLVRKRLLSLVDEARIRVERISAFVKQKNVSVGLRLDDLRIELLKVAQLLKRYSYTSDTNKLPSVNEELVPKILEEDAQLLTYTSRMFEKVIILSPTLEPKELLEKVNEAITLVNDIESLLRERENLILKALTATQKQ</sequence>
<dbReference type="Proteomes" id="UP000266720">
    <property type="component" value="Chromosome"/>
</dbReference>
<dbReference type="RefSeq" id="WP_020961966.1">
    <property type="nucleotide sequence ID" value="NZ_CP007493.1"/>
</dbReference>
<dbReference type="GeneID" id="16572919"/>
<accession>A0A3G1A813</accession>
<proteinExistence type="predicted"/>
<gene>
    <name evidence="1" type="ORF">TCARB_1357</name>
</gene>
<organism evidence="1 2">
    <name type="scientific">Thermofilum adornatum 1505</name>
    <dbReference type="NCBI Taxonomy" id="697581"/>
    <lineage>
        <taxon>Archaea</taxon>
        <taxon>Thermoproteota</taxon>
        <taxon>Thermoprotei</taxon>
        <taxon>Thermofilales</taxon>
        <taxon>Thermofilaceae</taxon>
        <taxon>Thermofilum</taxon>
    </lineage>
</organism>
<evidence type="ECO:0000313" key="2">
    <source>
        <dbReference type="Proteomes" id="UP000266720"/>
    </source>
</evidence>
<dbReference type="KEGG" id="tcb:TCARB_1357"/>
<protein>
    <submittedName>
        <fullName evidence="1">Uncharacterized protein</fullName>
    </submittedName>
</protein>
<evidence type="ECO:0000313" key="1">
    <source>
        <dbReference type="EMBL" id="AJB42403.1"/>
    </source>
</evidence>
<dbReference type="AlphaFoldDB" id="A0A3G1A813"/>
<dbReference type="EMBL" id="CP007493">
    <property type="protein sequence ID" value="AJB42403.1"/>
    <property type="molecule type" value="Genomic_DNA"/>
</dbReference>